<evidence type="ECO:0000256" key="8">
    <source>
        <dbReference type="ARBA" id="ARBA00022989"/>
    </source>
</evidence>
<comment type="similarity">
    <text evidence="2">Belongs to the TMEM175 family.</text>
</comment>
<evidence type="ECO:0000256" key="1">
    <source>
        <dbReference type="ARBA" id="ARBA00004141"/>
    </source>
</evidence>
<feature type="transmembrane region" description="Helical" evidence="13">
    <location>
        <begin position="106"/>
        <end position="122"/>
    </location>
</feature>
<evidence type="ECO:0000256" key="6">
    <source>
        <dbReference type="ARBA" id="ARBA00022826"/>
    </source>
</evidence>
<keyword evidence="11" id="KW-0407">Ion channel</keyword>
<evidence type="ECO:0000256" key="9">
    <source>
        <dbReference type="ARBA" id="ARBA00023065"/>
    </source>
</evidence>
<protein>
    <recommendedName>
        <fullName evidence="16">Integral membrane protein</fullName>
    </recommendedName>
</protein>
<name>G8PC96_PEDCP</name>
<evidence type="ECO:0000256" key="2">
    <source>
        <dbReference type="ARBA" id="ARBA00006920"/>
    </source>
</evidence>
<sequence>MNKGRLEAYTDAIIAIIVTILVLELPRPNSYTFLSLFAKWQSIAVYILTFVIIMEVWLNHHNLFQKVKVITTSIYWANSIWLLSMSLIPFAASWAARYPNHWQPEFFETFLFLLWSITFNLLELLVSKHNSNIELGTVTYRVILFSTLTILLLSTLFIPIIGILGNAILIGLGMSFRDFRKIHF</sequence>
<dbReference type="Proteomes" id="UP000005444">
    <property type="component" value="Chromosome"/>
</dbReference>
<reference evidence="14 15" key="1">
    <citation type="journal article" date="2012" name="J. Bacteriol.">
        <title>Complete Genome Sequence of the Beer Spoilage Organism Pediococcus claussenii ATCC BAA-344T.</title>
        <authorList>
            <person name="Pittet V."/>
            <person name="Abegunde T."/>
            <person name="Marfleet T."/>
            <person name="Haakensen M."/>
            <person name="Morrow K."/>
            <person name="Jayaprakash T."/>
            <person name="Schroeder K."/>
            <person name="Trost B."/>
            <person name="Byrns S."/>
            <person name="Bergsveinson J."/>
            <person name="Kusalik A."/>
            <person name="Ziola B."/>
        </authorList>
    </citation>
    <scope>NUCLEOTIDE SEQUENCE [LARGE SCALE GENOMIC DNA]</scope>
    <source>
        <strain evidence="14 15">ATCC BAA-344</strain>
    </source>
</reference>
<keyword evidence="7" id="KW-0630">Potassium</keyword>
<organism evidence="14 15">
    <name type="scientific">Pediococcus claussenii (strain ATCC BAA-344 / DSM 14800 / JCM 18046 / KCTC 3811 / LMG 21948 / P06)</name>
    <dbReference type="NCBI Taxonomy" id="701521"/>
    <lineage>
        <taxon>Bacteria</taxon>
        <taxon>Bacillati</taxon>
        <taxon>Bacillota</taxon>
        <taxon>Bacilli</taxon>
        <taxon>Lactobacillales</taxon>
        <taxon>Lactobacillaceae</taxon>
        <taxon>Pediococcus</taxon>
    </lineage>
</organism>
<comment type="catalytic activity">
    <reaction evidence="12">
        <text>K(+)(in) = K(+)(out)</text>
        <dbReference type="Rhea" id="RHEA:29463"/>
        <dbReference type="ChEBI" id="CHEBI:29103"/>
    </reaction>
</comment>
<keyword evidence="6" id="KW-0631">Potassium channel</keyword>
<dbReference type="eggNOG" id="COG3548">
    <property type="taxonomic scope" value="Bacteria"/>
</dbReference>
<feature type="transmembrane region" description="Helical" evidence="13">
    <location>
        <begin position="6"/>
        <end position="25"/>
    </location>
</feature>
<evidence type="ECO:0000256" key="10">
    <source>
        <dbReference type="ARBA" id="ARBA00023136"/>
    </source>
</evidence>
<evidence type="ECO:0008006" key="16">
    <source>
        <dbReference type="Google" id="ProtNLM"/>
    </source>
</evidence>
<evidence type="ECO:0000256" key="5">
    <source>
        <dbReference type="ARBA" id="ARBA00022692"/>
    </source>
</evidence>
<keyword evidence="15" id="KW-1185">Reference proteome</keyword>
<evidence type="ECO:0000256" key="3">
    <source>
        <dbReference type="ARBA" id="ARBA00022448"/>
    </source>
</evidence>
<dbReference type="PANTHER" id="PTHR31462:SF5">
    <property type="entry name" value="ENDOSOMAL_LYSOSOMAL PROTON CHANNEL TMEM175"/>
    <property type="match status" value="1"/>
</dbReference>
<dbReference type="PANTHER" id="PTHR31462">
    <property type="entry name" value="ENDOSOMAL/LYSOSOMAL POTASSIUM CHANNEL TMEM175"/>
    <property type="match status" value="1"/>
</dbReference>
<dbReference type="GO" id="GO:0015252">
    <property type="term" value="F:proton channel activity"/>
    <property type="evidence" value="ECO:0007669"/>
    <property type="project" value="InterPro"/>
</dbReference>
<dbReference type="EMBL" id="CP003137">
    <property type="protein sequence ID" value="AEV96074.1"/>
    <property type="molecule type" value="Genomic_DNA"/>
</dbReference>
<dbReference type="PATRIC" id="fig|701521.8.peg.1762"/>
<evidence type="ECO:0000313" key="14">
    <source>
        <dbReference type="EMBL" id="AEV96074.1"/>
    </source>
</evidence>
<dbReference type="Pfam" id="PF06736">
    <property type="entry name" value="TMEM175"/>
    <property type="match status" value="1"/>
</dbReference>
<keyword evidence="8 13" id="KW-1133">Transmembrane helix</keyword>
<keyword evidence="3" id="KW-0813">Transport</keyword>
<evidence type="ECO:0000256" key="7">
    <source>
        <dbReference type="ARBA" id="ARBA00022958"/>
    </source>
</evidence>
<evidence type="ECO:0000256" key="11">
    <source>
        <dbReference type="ARBA" id="ARBA00023303"/>
    </source>
</evidence>
<dbReference type="GO" id="GO:0016020">
    <property type="term" value="C:membrane"/>
    <property type="evidence" value="ECO:0007669"/>
    <property type="project" value="UniProtKB-SubCell"/>
</dbReference>
<evidence type="ECO:0000313" key="15">
    <source>
        <dbReference type="Proteomes" id="UP000005444"/>
    </source>
</evidence>
<evidence type="ECO:0000256" key="13">
    <source>
        <dbReference type="SAM" id="Phobius"/>
    </source>
</evidence>
<comment type="subcellular location">
    <subcellularLocation>
        <location evidence="1">Membrane</location>
        <topology evidence="1">Multi-pass membrane protein</topology>
    </subcellularLocation>
</comment>
<evidence type="ECO:0000256" key="4">
    <source>
        <dbReference type="ARBA" id="ARBA00022538"/>
    </source>
</evidence>
<accession>G8PC96</accession>
<dbReference type="InterPro" id="IPR010617">
    <property type="entry name" value="TMEM175-like"/>
</dbReference>
<dbReference type="AlphaFoldDB" id="G8PC96"/>
<feature type="transmembrane region" description="Helical" evidence="13">
    <location>
        <begin position="74"/>
        <end position="94"/>
    </location>
</feature>
<dbReference type="RefSeq" id="WP_014216268.1">
    <property type="nucleotide sequence ID" value="NC_016605.1"/>
</dbReference>
<proteinExistence type="inferred from homology"/>
<evidence type="ECO:0000256" key="12">
    <source>
        <dbReference type="ARBA" id="ARBA00034430"/>
    </source>
</evidence>
<keyword evidence="5 13" id="KW-0812">Transmembrane</keyword>
<keyword evidence="4" id="KW-0633">Potassium transport</keyword>
<keyword evidence="10 13" id="KW-0472">Membrane</keyword>
<dbReference type="GO" id="GO:0005267">
    <property type="term" value="F:potassium channel activity"/>
    <property type="evidence" value="ECO:0007669"/>
    <property type="project" value="UniProtKB-KW"/>
</dbReference>
<feature type="transmembrane region" description="Helical" evidence="13">
    <location>
        <begin position="37"/>
        <end position="54"/>
    </location>
</feature>
<gene>
    <name evidence="14" type="ordered locus">PECL_1862</name>
</gene>
<keyword evidence="9" id="KW-0406">Ion transport</keyword>
<feature type="transmembrane region" description="Helical" evidence="13">
    <location>
        <begin position="142"/>
        <end position="172"/>
    </location>
</feature>
<dbReference type="KEGG" id="pce:PECL_1862"/>
<dbReference type="HOGENOM" id="CLU_090238_1_2_9"/>